<dbReference type="KEGG" id="gba:J421_5026"/>
<dbReference type="RefSeq" id="WP_025413895.1">
    <property type="nucleotide sequence ID" value="NZ_CP007129.1"/>
</dbReference>
<dbReference type="AlphaFoldDB" id="W0RP98"/>
<dbReference type="InterPro" id="IPR019903">
    <property type="entry name" value="RIC_family"/>
</dbReference>
<gene>
    <name evidence="2" type="ORF">J421_5026</name>
</gene>
<dbReference type="InterPro" id="IPR038062">
    <property type="entry name" value="ScdA-like_N_sf"/>
</dbReference>
<feature type="region of interest" description="Disordered" evidence="1">
    <location>
        <begin position="1"/>
        <end position="25"/>
    </location>
</feature>
<geneLocation type="plasmid" evidence="2 3">
    <name>1</name>
</geneLocation>
<dbReference type="InParanoid" id="W0RP98"/>
<dbReference type="HOGENOM" id="CLU_192875_0_0_0"/>
<evidence type="ECO:0008006" key="4">
    <source>
        <dbReference type="Google" id="ProtNLM"/>
    </source>
</evidence>
<dbReference type="EMBL" id="CP007129">
    <property type="protein sequence ID" value="AHG92561.1"/>
    <property type="molecule type" value="Genomic_DNA"/>
</dbReference>
<organism evidence="2 3">
    <name type="scientific">Gemmatirosa kalamazoonensis</name>
    <dbReference type="NCBI Taxonomy" id="861299"/>
    <lineage>
        <taxon>Bacteria</taxon>
        <taxon>Pseudomonadati</taxon>
        <taxon>Gemmatimonadota</taxon>
        <taxon>Gemmatimonadia</taxon>
        <taxon>Gemmatimonadales</taxon>
        <taxon>Gemmatimonadaceae</taxon>
        <taxon>Gemmatirosa</taxon>
    </lineage>
</organism>
<dbReference type="SUPFAM" id="SSF140683">
    <property type="entry name" value="SP0561-like"/>
    <property type="match status" value="1"/>
</dbReference>
<dbReference type="Gene3D" id="1.10.3910.10">
    <property type="entry name" value="SP0561-like"/>
    <property type="match status" value="1"/>
</dbReference>
<evidence type="ECO:0000256" key="1">
    <source>
        <dbReference type="SAM" id="MobiDB-lite"/>
    </source>
</evidence>
<dbReference type="Pfam" id="PF04405">
    <property type="entry name" value="ScdA_N"/>
    <property type="match status" value="1"/>
</dbReference>
<evidence type="ECO:0000313" key="3">
    <source>
        <dbReference type="Proteomes" id="UP000019151"/>
    </source>
</evidence>
<proteinExistence type="predicted"/>
<keyword evidence="2" id="KW-0614">Plasmid</keyword>
<accession>W0RP98</accession>
<dbReference type="Proteomes" id="UP000019151">
    <property type="component" value="Plasmid 1"/>
</dbReference>
<protein>
    <recommendedName>
        <fullName evidence="4">Iron-sulfur cluster repair di-iron protein</fullName>
    </recommendedName>
</protein>
<reference evidence="2 3" key="1">
    <citation type="journal article" date="2014" name="Genome Announc.">
        <title>Genome Sequence and Methylome of Soil Bacterium Gemmatirosa kalamazoonensis KBS708T, a Member of the Rarely Cultivated Gemmatimonadetes Phylum.</title>
        <authorList>
            <person name="Debruyn J.M."/>
            <person name="Radosevich M."/>
            <person name="Wommack K.E."/>
            <person name="Polson S.W."/>
            <person name="Hauser L.J."/>
            <person name="Fawaz M.N."/>
            <person name="Korlach J."/>
            <person name="Tsai Y.C."/>
        </authorList>
    </citation>
    <scope>NUCLEOTIDE SEQUENCE [LARGE SCALE GENOMIC DNA]</scope>
    <source>
        <strain evidence="2 3">KBS708</strain>
        <plasmid evidence="3">Plasmid 1</plasmid>
    </source>
</reference>
<sequence length="84" mass="8763">MSGVRGAAGSLSDGRESRPIPRVDPATTVNELLRQHPAVASVLDGFGIDACCGGARTLRDAAREDGADCCAFVAALEWALFDEE</sequence>
<evidence type="ECO:0000313" key="2">
    <source>
        <dbReference type="EMBL" id="AHG92561.1"/>
    </source>
</evidence>
<keyword evidence="3" id="KW-1185">Reference proteome</keyword>
<name>W0RP98_9BACT</name>